<feature type="compositionally biased region" description="Polar residues" evidence="1">
    <location>
        <begin position="1545"/>
        <end position="1579"/>
    </location>
</feature>
<keyword evidence="3" id="KW-1185">Reference proteome</keyword>
<dbReference type="InterPro" id="IPR038824">
    <property type="entry name" value="SHOC1-like"/>
</dbReference>
<organism evidence="2 3">
    <name type="scientific">Cajanus cajan</name>
    <name type="common">Pigeon pea</name>
    <name type="synonym">Cajanus indicus</name>
    <dbReference type="NCBI Taxonomy" id="3821"/>
    <lineage>
        <taxon>Eukaryota</taxon>
        <taxon>Viridiplantae</taxon>
        <taxon>Streptophyta</taxon>
        <taxon>Embryophyta</taxon>
        <taxon>Tracheophyta</taxon>
        <taxon>Spermatophyta</taxon>
        <taxon>Magnoliopsida</taxon>
        <taxon>eudicotyledons</taxon>
        <taxon>Gunneridae</taxon>
        <taxon>Pentapetalae</taxon>
        <taxon>rosids</taxon>
        <taxon>fabids</taxon>
        <taxon>Fabales</taxon>
        <taxon>Fabaceae</taxon>
        <taxon>Papilionoideae</taxon>
        <taxon>50 kb inversion clade</taxon>
        <taxon>NPAAA clade</taxon>
        <taxon>indigoferoid/millettioid clade</taxon>
        <taxon>Phaseoleae</taxon>
        <taxon>Cajanus</taxon>
    </lineage>
</organism>
<evidence type="ECO:0000313" key="3">
    <source>
        <dbReference type="Proteomes" id="UP000075243"/>
    </source>
</evidence>
<sequence>MRTRFLNNDYFALPPLQTLPFLHLPVPRLPPPPLSAVHHHLRFDPPLQLSLHLDPFPVDAALSAFLSAVLPHRIRIHSRDLTESKPIALSDKNDVVYETIQFETPELDAFLENVCVTETERMQMLSRTPEIENSMEMLKPELSKQYPYEALESVSLVENVISEYLIGENAYSLEDHISVQHLPRSDQNKFVILEVDEESLGIPTCLSSIEIVDSYFENIRSENFDERYQSVTEGKELLSSMKHNMMEFFSDECVSKKSLELSDVFPERDFMNMLETEHVERNTGLQRTSQDNSDLLVNLVTFQEFVFLDEDLMQTFEALYATKASDDLVTNDWMFRKEFNFKSFDELIVSNEIALTDDTFKSLPVPIISDHKKMITLHDIIGEQFSSLKTRPLSASDGIYLNWDLLEEDKCNCKISNWYQNILGKIDLNDQDFGGKSFDDGKLVFDLVLCDDTVGECDIKQNEDLQKLLSDCMPLLDNHPVEFASGKILEHVPSKQGSREQLPDGNAERASLLFKSMSEISNFDYFLNPQKATGKGKCNFAVESTNANVSIPKVTSTELKVGTQSQGLYTVLHRVKLSDNIVTLAGYFEKSYLAILHSDTEMTKTLNSDVDYLKLLGLPKHKLIEYHVNANNMAFILLRAIKQAAWYLCFYGLPPAFLYLDKLCQNLDYLKSRLGFLQSLINDEKGKVDNNVTMAHPSLTIVKEILQSYINRSSLKTLIVVEELFWCSLKNLLLSLGLSFSELNDSYRNQPYANTVPEETDSKMKELLISDCLLVSHKCMDFLFVNWVWSSNNPKWHVSSLFPFNKFDIILEYGGPYGSSRISELPQNSVGLPHLHFLRVELDGHVALRALCEGVEMAPNTEMLVVSLCMIMDNEYRNYILVQKCLELLQRSKNQQSHYEKTQHSNMLAVLLVESNTRHIFNQKESMMNQNLDRLLNFCPVEQSYDKKSSKVAPELDVPLLPAVNAGHCHRSTEVFPGTVIIVNTQNVDKEMIMSRRSSYQLILAMEKEGIQVVERDLDLPADIILSSAICLAWYDSTNLGKKATPATEASSSLPLCVENIATDVLTLLSFYFRGCFLVFEGEFNFLSTVMESSDGLYAAAASLGIDLQIFYSYSPELTNEVMVSCIKSATNMTRGLYPKMPDSVTLAESFLTEFPGINPLTAHSILSSGVMLNEFLEWSHEQRIRVLEKYHVPEESISLFSVFCRYGEREDSKSIMTDCSSSVSSGLDSDRCLYQVENERKRKNHVSSHEIDELCFDELLQFETLNQVVEAVPDSSTLPKPFDFGMSKNVWRSSETAKASLSISEFFGQRQSTSAAPMRNLSGVSYSSGKCKVPQKSEQLKQPSLSLKNKELAQNEILDTALMGKSVNWRSLSNSEKPHEDIRGEVVDLTVSPLFDKSFAIPDSMYFTSLGTETEKDQMRKNKISRKLSFDNSSHLETNSSKIWRSLKDTIGKVSMRNMEELPFKDEMSHLGETPLSLARRSASLLKNSPWTTEFINKVKEKSKLRQKSLSCENSGPCFGYPGSVARASKRRSPSVIDFFKYQPNRTSGNVSGQKRQKQSGPSSNSVKKGRYSTSSWTPIDKKSTKTLTFGRNGSGGQTRLVWSDKKNPYQAQ</sequence>
<accession>A0A151RHA8</accession>
<dbReference type="PANTHER" id="PTHR35764">
    <property type="entry name" value="PROTEIN SHORTAGE IN CHIASMATA 1"/>
    <property type="match status" value="1"/>
</dbReference>
<dbReference type="GO" id="GO:0000712">
    <property type="term" value="P:resolution of meiotic recombination intermediates"/>
    <property type="evidence" value="ECO:0007669"/>
    <property type="project" value="TreeGrafter"/>
</dbReference>
<evidence type="ECO:0000256" key="1">
    <source>
        <dbReference type="SAM" id="MobiDB-lite"/>
    </source>
</evidence>
<feature type="compositionally biased region" description="Basic and acidic residues" evidence="1">
    <location>
        <begin position="1604"/>
        <end position="1614"/>
    </location>
</feature>
<feature type="region of interest" description="Disordered" evidence="1">
    <location>
        <begin position="1543"/>
        <end position="1614"/>
    </location>
</feature>
<dbReference type="Proteomes" id="UP000075243">
    <property type="component" value="Unassembled WGS sequence"/>
</dbReference>
<proteinExistence type="predicted"/>
<reference evidence="2" key="1">
    <citation type="journal article" date="2012" name="Nat. Biotechnol.">
        <title>Draft genome sequence of pigeonpea (Cajanus cajan), an orphan legume crop of resource-poor farmers.</title>
        <authorList>
            <person name="Varshney R.K."/>
            <person name="Chen W."/>
            <person name="Li Y."/>
            <person name="Bharti A.K."/>
            <person name="Saxena R.K."/>
            <person name="Schlueter J.A."/>
            <person name="Donoghue M.T."/>
            <person name="Azam S."/>
            <person name="Fan G."/>
            <person name="Whaley A.M."/>
            <person name="Farmer A.D."/>
            <person name="Sheridan J."/>
            <person name="Iwata A."/>
            <person name="Tuteja R."/>
            <person name="Penmetsa R.V."/>
            <person name="Wu W."/>
            <person name="Upadhyaya H.D."/>
            <person name="Yang S.P."/>
            <person name="Shah T."/>
            <person name="Saxena K.B."/>
            <person name="Michael T."/>
            <person name="McCombie W.R."/>
            <person name="Yang B."/>
            <person name="Zhang G."/>
            <person name="Yang H."/>
            <person name="Wang J."/>
            <person name="Spillane C."/>
            <person name="Cook D.R."/>
            <person name="May G.D."/>
            <person name="Xu X."/>
            <person name="Jackson S.A."/>
        </authorList>
    </citation>
    <scope>NUCLEOTIDE SEQUENCE [LARGE SCALE GENOMIC DNA]</scope>
</reference>
<dbReference type="STRING" id="3821.A0A151RHA8"/>
<dbReference type="EMBL" id="KQ483743">
    <property type="protein sequence ID" value="KYP41950.1"/>
    <property type="molecule type" value="Genomic_DNA"/>
</dbReference>
<name>A0A151RHA8_CAJCA</name>
<protein>
    <recommendedName>
        <fullName evidence="4">Protein SHORTAGE IN CHIASMATA 1</fullName>
    </recommendedName>
</protein>
<evidence type="ECO:0008006" key="4">
    <source>
        <dbReference type="Google" id="ProtNLM"/>
    </source>
</evidence>
<gene>
    <name evidence="2" type="ORF">KK1_036658</name>
</gene>
<dbReference type="OMA" id="WYDCRNI"/>
<dbReference type="PANTHER" id="PTHR35764:SF1">
    <property type="entry name" value="PROTEIN SHORTAGE IN CHIASMATA 1"/>
    <property type="match status" value="1"/>
</dbReference>
<dbReference type="Gramene" id="C.cajan_37784.t">
    <property type="protein sequence ID" value="C.cajan_37784.t"/>
    <property type="gene ID" value="C.cajan_37784"/>
</dbReference>
<evidence type="ECO:0000313" key="2">
    <source>
        <dbReference type="EMBL" id="KYP41950.1"/>
    </source>
</evidence>